<dbReference type="AlphaFoldDB" id="A0A8J2JTV0"/>
<evidence type="ECO:0000313" key="3">
    <source>
        <dbReference type="Proteomes" id="UP000708208"/>
    </source>
</evidence>
<keyword evidence="1" id="KW-0472">Membrane</keyword>
<protein>
    <submittedName>
        <fullName evidence="2">Uncharacterized protein</fullName>
    </submittedName>
</protein>
<feature type="transmembrane region" description="Helical" evidence="1">
    <location>
        <begin position="20"/>
        <end position="46"/>
    </location>
</feature>
<gene>
    <name evidence="2" type="ORF">AFUS01_LOCUS13329</name>
</gene>
<name>A0A8J2JTV0_9HEXA</name>
<dbReference type="EMBL" id="CAJVCH010108048">
    <property type="protein sequence ID" value="CAG7724296.1"/>
    <property type="molecule type" value="Genomic_DNA"/>
</dbReference>
<accession>A0A8J2JTV0</accession>
<dbReference type="Proteomes" id="UP000708208">
    <property type="component" value="Unassembled WGS sequence"/>
</dbReference>
<keyword evidence="1" id="KW-0812">Transmembrane</keyword>
<comment type="caution">
    <text evidence="2">The sequence shown here is derived from an EMBL/GenBank/DDBJ whole genome shotgun (WGS) entry which is preliminary data.</text>
</comment>
<reference evidence="2" key="1">
    <citation type="submission" date="2021-06" db="EMBL/GenBank/DDBJ databases">
        <authorList>
            <person name="Hodson N. C."/>
            <person name="Mongue J. A."/>
            <person name="Jaron S. K."/>
        </authorList>
    </citation>
    <scope>NUCLEOTIDE SEQUENCE</scope>
</reference>
<organism evidence="2 3">
    <name type="scientific">Allacma fusca</name>
    <dbReference type="NCBI Taxonomy" id="39272"/>
    <lineage>
        <taxon>Eukaryota</taxon>
        <taxon>Metazoa</taxon>
        <taxon>Ecdysozoa</taxon>
        <taxon>Arthropoda</taxon>
        <taxon>Hexapoda</taxon>
        <taxon>Collembola</taxon>
        <taxon>Symphypleona</taxon>
        <taxon>Sminthuridae</taxon>
        <taxon>Allacma</taxon>
    </lineage>
</organism>
<keyword evidence="3" id="KW-1185">Reference proteome</keyword>
<keyword evidence="1" id="KW-1133">Transmembrane helix</keyword>
<evidence type="ECO:0000313" key="2">
    <source>
        <dbReference type="EMBL" id="CAG7724296.1"/>
    </source>
</evidence>
<evidence type="ECO:0000256" key="1">
    <source>
        <dbReference type="SAM" id="Phobius"/>
    </source>
</evidence>
<sequence>MRSICTRFKEAELLYKRPLIIDHVIFISIMKIFTICLILSACALALCHGEPAVEATEIEVDHPAGIVKRNADVGEAENKKEGQDY</sequence>
<proteinExistence type="predicted"/>